<evidence type="ECO:0000256" key="8">
    <source>
        <dbReference type="ARBA" id="ARBA00029985"/>
    </source>
</evidence>
<dbReference type="EMBL" id="JAJVDC020000150">
    <property type="protein sequence ID" value="KAL1621405.1"/>
    <property type="molecule type" value="Genomic_DNA"/>
</dbReference>
<dbReference type="PANTHER" id="PTHR11239">
    <property type="entry name" value="DNA-DIRECTED RNA POLYMERASE"/>
    <property type="match status" value="1"/>
</dbReference>
<dbReference type="PROSITE" id="PS51133">
    <property type="entry name" value="ZF_TFIIS_2"/>
    <property type="match status" value="1"/>
</dbReference>
<evidence type="ECO:0000256" key="1">
    <source>
        <dbReference type="ARBA" id="ARBA00004123"/>
    </source>
</evidence>
<keyword evidence="10" id="KW-0804">Transcription</keyword>
<dbReference type="InterPro" id="IPR034014">
    <property type="entry name" value="Zn_ribbon_RPC11_C"/>
</dbReference>
<dbReference type="InterPro" id="IPR001222">
    <property type="entry name" value="Znf_TFIIS"/>
</dbReference>
<evidence type="ECO:0000256" key="2">
    <source>
        <dbReference type="ARBA" id="ARBA00020093"/>
    </source>
</evidence>
<dbReference type="CDD" id="cd10509">
    <property type="entry name" value="Zn-ribbon_RPC11"/>
    <property type="match status" value="1"/>
</dbReference>
<organism evidence="12 13">
    <name type="scientific">Neofusicoccum ribis</name>
    <dbReference type="NCBI Taxonomy" id="45134"/>
    <lineage>
        <taxon>Eukaryota</taxon>
        <taxon>Fungi</taxon>
        <taxon>Dikarya</taxon>
        <taxon>Ascomycota</taxon>
        <taxon>Pezizomycotina</taxon>
        <taxon>Dothideomycetes</taxon>
        <taxon>Dothideomycetes incertae sedis</taxon>
        <taxon>Botryosphaeriales</taxon>
        <taxon>Botryosphaeriaceae</taxon>
        <taxon>Neofusicoccum</taxon>
    </lineage>
</organism>
<evidence type="ECO:0000256" key="7">
    <source>
        <dbReference type="ARBA" id="ARBA00023242"/>
    </source>
</evidence>
<comment type="subcellular location">
    <subcellularLocation>
        <location evidence="1">Nucleus</location>
    </subcellularLocation>
</comment>
<proteinExistence type="inferred from homology"/>
<sequence>MLLFCPACSNTLTVSRVPDSVPDNSPDASLRGKNRFECRSCPYQYVLDRRYYERKAMKRKEVEDVLGGKDAWENVDQTDVQCPNQGCGGDRAYFYQIQIRSADEPMTSFFKAGFTLLYEVREAITQARATWSDREMFEQ</sequence>
<accession>A0ABR3SI05</accession>
<keyword evidence="3 10" id="KW-0240">DNA-directed RNA polymerase</keyword>
<dbReference type="Pfam" id="PF01096">
    <property type="entry name" value="Zn_ribbon_TFIIS"/>
    <property type="match status" value="1"/>
</dbReference>
<dbReference type="SMART" id="SM00440">
    <property type="entry name" value="ZnF_C2C2"/>
    <property type="match status" value="1"/>
</dbReference>
<comment type="similarity">
    <text evidence="10">Belongs to the archaeal rpoM/eukaryotic RPA12/RPB9/RPC11 RNA polymerase family.</text>
</comment>
<keyword evidence="5 9" id="KW-0863">Zinc-finger</keyword>
<keyword evidence="4 10" id="KW-0479">Metal-binding</keyword>
<evidence type="ECO:0000256" key="10">
    <source>
        <dbReference type="RuleBase" id="RU003474"/>
    </source>
</evidence>
<feature type="domain" description="TFIIS-type" evidence="11">
    <location>
        <begin position="78"/>
        <end position="132"/>
    </location>
</feature>
<dbReference type="SMART" id="SM00661">
    <property type="entry name" value="RPOL9"/>
    <property type="match status" value="1"/>
</dbReference>
<dbReference type="InterPro" id="IPR012164">
    <property type="entry name" value="Rpa12/Rpb9/Rpc10/TFS"/>
</dbReference>
<dbReference type="InterPro" id="IPR001529">
    <property type="entry name" value="Zn_ribbon_RPB9"/>
</dbReference>
<gene>
    <name evidence="12" type="primary">RPC11</name>
    <name evidence="12" type="ORF">SLS56_009184</name>
</gene>
<evidence type="ECO:0000313" key="12">
    <source>
        <dbReference type="EMBL" id="KAL1621405.1"/>
    </source>
</evidence>
<evidence type="ECO:0000256" key="3">
    <source>
        <dbReference type="ARBA" id="ARBA00022478"/>
    </source>
</evidence>
<evidence type="ECO:0000256" key="5">
    <source>
        <dbReference type="ARBA" id="ARBA00022771"/>
    </source>
</evidence>
<dbReference type="PANTHER" id="PTHR11239:SF12">
    <property type="entry name" value="DNA-DIRECTED RNA POLYMERASE III SUBUNIT RPC10"/>
    <property type="match status" value="1"/>
</dbReference>
<name>A0ABR3SI05_9PEZI</name>
<keyword evidence="6" id="KW-0862">Zinc</keyword>
<comment type="caution">
    <text evidence="12">The sequence shown here is derived from an EMBL/GenBank/DDBJ whole genome shotgun (WGS) entry which is preliminary data.</text>
</comment>
<evidence type="ECO:0000256" key="9">
    <source>
        <dbReference type="PROSITE-ProRule" id="PRU00472"/>
    </source>
</evidence>
<reference evidence="12 13" key="1">
    <citation type="submission" date="2024-02" db="EMBL/GenBank/DDBJ databases">
        <title>De novo assembly and annotation of 12 fungi associated with fruit tree decline syndrome in Ontario, Canada.</title>
        <authorList>
            <person name="Sulman M."/>
            <person name="Ellouze W."/>
            <person name="Ilyukhin E."/>
        </authorList>
    </citation>
    <scope>NUCLEOTIDE SEQUENCE [LARGE SCALE GENOMIC DNA]</scope>
    <source>
        <strain evidence="12 13">M1-105</strain>
    </source>
</reference>
<evidence type="ECO:0000256" key="6">
    <source>
        <dbReference type="ARBA" id="ARBA00022833"/>
    </source>
</evidence>
<keyword evidence="13" id="KW-1185">Reference proteome</keyword>
<dbReference type="Gene3D" id="2.20.25.10">
    <property type="match status" value="1"/>
</dbReference>
<keyword evidence="7" id="KW-0539">Nucleus</keyword>
<evidence type="ECO:0000256" key="4">
    <source>
        <dbReference type="ARBA" id="ARBA00022723"/>
    </source>
</evidence>
<protein>
    <recommendedName>
        <fullName evidence="2">DNA-directed RNA polymerase III subunit RPC10</fullName>
    </recommendedName>
    <alternativeName>
        <fullName evidence="8">RNA polymerase III subunit C11</fullName>
    </alternativeName>
</protein>
<evidence type="ECO:0000313" key="13">
    <source>
        <dbReference type="Proteomes" id="UP001521116"/>
    </source>
</evidence>
<evidence type="ECO:0000259" key="11">
    <source>
        <dbReference type="PROSITE" id="PS51133"/>
    </source>
</evidence>
<dbReference type="SUPFAM" id="SSF57783">
    <property type="entry name" value="Zinc beta-ribbon"/>
    <property type="match status" value="1"/>
</dbReference>
<dbReference type="Proteomes" id="UP001521116">
    <property type="component" value="Unassembled WGS sequence"/>
</dbReference>